<evidence type="ECO:0000313" key="2">
    <source>
        <dbReference type="EMBL" id="MDT0558087.1"/>
    </source>
</evidence>
<keyword evidence="1" id="KW-1133">Transmembrane helix</keyword>
<keyword evidence="1" id="KW-0472">Membrane</keyword>
<sequence length="86" mass="9820">MDNHNNKQSQDNKLFQEQKERLNTYARFSGIVIQMFAIIGLGTFAGVKLDEFFPNDHKFYAIILSLSSVILALVFVIRRIIAGSKE</sequence>
<dbReference type="Proteomes" id="UP001259492">
    <property type="component" value="Unassembled WGS sequence"/>
</dbReference>
<dbReference type="RefSeq" id="WP_311426857.1">
    <property type="nucleotide sequence ID" value="NZ_JAVRIA010000002.1"/>
</dbReference>
<protein>
    <submittedName>
        <fullName evidence="2">AtpZ/AtpI family protein</fullName>
    </submittedName>
</protein>
<evidence type="ECO:0000313" key="3">
    <source>
        <dbReference type="Proteomes" id="UP001259492"/>
    </source>
</evidence>
<evidence type="ECO:0000256" key="1">
    <source>
        <dbReference type="SAM" id="Phobius"/>
    </source>
</evidence>
<keyword evidence="3" id="KW-1185">Reference proteome</keyword>
<dbReference type="EMBL" id="JAVRIA010000002">
    <property type="protein sequence ID" value="MDT0558087.1"/>
    <property type="molecule type" value="Genomic_DNA"/>
</dbReference>
<gene>
    <name evidence="2" type="ORF">RM697_05490</name>
</gene>
<keyword evidence="1" id="KW-0812">Transmembrane</keyword>
<organism evidence="2 3">
    <name type="scientific">Microcosmobacter mediterraneus</name>
    <dbReference type="NCBI Taxonomy" id="3075607"/>
    <lineage>
        <taxon>Bacteria</taxon>
        <taxon>Pseudomonadati</taxon>
        <taxon>Bacteroidota</taxon>
        <taxon>Flavobacteriia</taxon>
        <taxon>Flavobacteriales</taxon>
        <taxon>Flavobacteriaceae</taxon>
        <taxon>Microcosmobacter</taxon>
    </lineage>
</organism>
<reference evidence="2 3" key="1">
    <citation type="submission" date="2023-09" db="EMBL/GenBank/DDBJ databases">
        <authorList>
            <person name="Rey-Velasco X."/>
        </authorList>
    </citation>
    <scope>NUCLEOTIDE SEQUENCE [LARGE SCALE GENOMIC DNA]</scope>
    <source>
        <strain evidence="2 3">W332</strain>
    </source>
</reference>
<name>A0ABU2YJ72_9FLAO</name>
<dbReference type="Pfam" id="PF09527">
    <property type="entry name" value="ATPase_gene1"/>
    <property type="match status" value="1"/>
</dbReference>
<feature type="transmembrane region" description="Helical" evidence="1">
    <location>
        <begin position="25"/>
        <end position="47"/>
    </location>
</feature>
<accession>A0ABU2YJ72</accession>
<feature type="transmembrane region" description="Helical" evidence="1">
    <location>
        <begin position="59"/>
        <end position="77"/>
    </location>
</feature>
<comment type="caution">
    <text evidence="2">The sequence shown here is derived from an EMBL/GenBank/DDBJ whole genome shotgun (WGS) entry which is preliminary data.</text>
</comment>
<dbReference type="InterPro" id="IPR032820">
    <property type="entry name" value="ATPase_put"/>
</dbReference>
<proteinExistence type="predicted"/>